<sequence length="436" mass="48402">MGRAKDKDGGDGGQSGGKAAVKGKKAKKDDEDPFKSLGDKIRNHKDLESRWAVLRERRVEYFRGKDFANFIRHHSEIVDAAIELGTRTKESLPSGLTSEEQVASLLLRRRLIIRCDRVNKVPRPGKKRLSSWPRRLDLHGEQLFTEDDGFFAWTYDRSTTLLQTLMSFLVPVLTIGICLFPVFPYWFKLGVLYTCLTFLGVIFSLLTVRGLVFGILWVLLGKRIWFFPNILAEEASFAELCRFLPDGKKDEDPPPKWTERVLVALLVCGAVWLFVHHAPDENARAKYSRKAKDKLQEWLEWNPSYGMLAGNKTETAKDAGEGGKGGEGGEGGKGEGESGDVDKVDHPSTVDREGVLDDLPFDDEAIIDDAPLEHDLHPGGDGFGTKHESGVTEDDGEMDGKETKEARAAGQSSVDQVSDINGDGERHSGTDDRSNS</sequence>
<evidence type="ECO:0000256" key="9">
    <source>
        <dbReference type="ARBA" id="ARBA00023010"/>
    </source>
</evidence>
<dbReference type="Proteomes" id="UP000265515">
    <property type="component" value="Unassembled WGS sequence"/>
</dbReference>
<evidence type="ECO:0000256" key="12">
    <source>
        <dbReference type="SAM" id="Phobius"/>
    </source>
</evidence>
<evidence type="ECO:0000256" key="2">
    <source>
        <dbReference type="ARBA" id="ARBA00010604"/>
    </source>
</evidence>
<protein>
    <recommendedName>
        <fullName evidence="3">Translocation protein SEC62</fullName>
    </recommendedName>
</protein>
<proteinExistence type="inferred from homology"/>
<evidence type="ECO:0000256" key="8">
    <source>
        <dbReference type="ARBA" id="ARBA00022989"/>
    </source>
</evidence>
<feature type="compositionally biased region" description="Polar residues" evidence="11">
    <location>
        <begin position="410"/>
        <end position="419"/>
    </location>
</feature>
<comment type="similarity">
    <text evidence="2">Belongs to the SEC62 family.</text>
</comment>
<dbReference type="OrthoDB" id="200187at2759"/>
<reference evidence="13 14" key="1">
    <citation type="journal article" date="2018" name="Cell">
        <title>The Chara Genome: Secondary Complexity and Implications for Plant Terrestrialization.</title>
        <authorList>
            <person name="Nishiyama T."/>
            <person name="Sakayama H."/>
            <person name="Vries J.D."/>
            <person name="Buschmann H."/>
            <person name="Saint-Marcoux D."/>
            <person name="Ullrich K.K."/>
            <person name="Haas F.B."/>
            <person name="Vanderstraeten L."/>
            <person name="Becker D."/>
            <person name="Lang D."/>
            <person name="Vosolsobe S."/>
            <person name="Rombauts S."/>
            <person name="Wilhelmsson P.K.I."/>
            <person name="Janitza P."/>
            <person name="Kern R."/>
            <person name="Heyl A."/>
            <person name="Rumpler F."/>
            <person name="Villalobos L.I.A.C."/>
            <person name="Clay J.M."/>
            <person name="Skokan R."/>
            <person name="Toyoda A."/>
            <person name="Suzuki Y."/>
            <person name="Kagoshima H."/>
            <person name="Schijlen E."/>
            <person name="Tajeshwar N."/>
            <person name="Catarino B."/>
            <person name="Hetherington A.J."/>
            <person name="Saltykova A."/>
            <person name="Bonnot C."/>
            <person name="Breuninger H."/>
            <person name="Symeonidi A."/>
            <person name="Radhakrishnan G.V."/>
            <person name="Van Nieuwerburgh F."/>
            <person name="Deforce D."/>
            <person name="Chang C."/>
            <person name="Karol K.G."/>
            <person name="Hedrich R."/>
            <person name="Ulvskov P."/>
            <person name="Glockner G."/>
            <person name="Delwiche C.F."/>
            <person name="Petrasek J."/>
            <person name="Van de Peer Y."/>
            <person name="Friml J."/>
            <person name="Beilby M."/>
            <person name="Dolan L."/>
            <person name="Kohara Y."/>
            <person name="Sugano S."/>
            <person name="Fujiyama A."/>
            <person name="Delaux P.-M."/>
            <person name="Quint M."/>
            <person name="TheiBen G."/>
            <person name="Hagemann M."/>
            <person name="Harholt J."/>
            <person name="Dunand C."/>
            <person name="Zachgo S."/>
            <person name="Langdale J."/>
            <person name="Maumus F."/>
            <person name="Straeten D.V.D."/>
            <person name="Gould S.B."/>
            <person name="Rensing S.A."/>
        </authorList>
    </citation>
    <scope>NUCLEOTIDE SEQUENCE [LARGE SCALE GENOMIC DNA]</scope>
    <source>
        <strain evidence="13 14">S276</strain>
    </source>
</reference>
<evidence type="ECO:0000256" key="5">
    <source>
        <dbReference type="ARBA" id="ARBA00022692"/>
    </source>
</evidence>
<comment type="caution">
    <text evidence="13">The sequence shown here is derived from an EMBL/GenBank/DDBJ whole genome shotgun (WGS) entry which is preliminary data.</text>
</comment>
<feature type="compositionally biased region" description="Basic and acidic residues" evidence="11">
    <location>
        <begin position="398"/>
        <end position="407"/>
    </location>
</feature>
<evidence type="ECO:0000256" key="7">
    <source>
        <dbReference type="ARBA" id="ARBA00022927"/>
    </source>
</evidence>
<feature type="transmembrane region" description="Helical" evidence="12">
    <location>
        <begin position="191"/>
        <end position="220"/>
    </location>
</feature>
<dbReference type="GO" id="GO:0031204">
    <property type="term" value="P:post-translational protein targeting to membrane, translocation"/>
    <property type="evidence" value="ECO:0007669"/>
    <property type="project" value="TreeGrafter"/>
</dbReference>
<dbReference type="STRING" id="69332.A0A388MBX3"/>
<dbReference type="OMA" id="EQYNNTE"/>
<keyword evidence="14" id="KW-1185">Reference proteome</keyword>
<feature type="compositionally biased region" description="Basic and acidic residues" evidence="11">
    <location>
        <begin position="1"/>
        <end position="10"/>
    </location>
</feature>
<evidence type="ECO:0000256" key="10">
    <source>
        <dbReference type="ARBA" id="ARBA00023136"/>
    </source>
</evidence>
<comment type="subcellular location">
    <subcellularLocation>
        <location evidence="1">Endoplasmic reticulum membrane</location>
        <topology evidence="1">Multi-pass membrane protein</topology>
    </subcellularLocation>
</comment>
<keyword evidence="4" id="KW-0813">Transport</keyword>
<feature type="compositionally biased region" description="Basic and acidic residues" evidence="11">
    <location>
        <begin position="27"/>
        <end position="39"/>
    </location>
</feature>
<evidence type="ECO:0000256" key="3">
    <source>
        <dbReference type="ARBA" id="ARBA00021257"/>
    </source>
</evidence>
<evidence type="ECO:0000256" key="4">
    <source>
        <dbReference type="ARBA" id="ARBA00022448"/>
    </source>
</evidence>
<feature type="compositionally biased region" description="Basic and acidic residues" evidence="11">
    <location>
        <begin position="330"/>
        <end position="355"/>
    </location>
</feature>
<feature type="region of interest" description="Disordered" evidence="11">
    <location>
        <begin position="1"/>
        <end position="39"/>
    </location>
</feature>
<dbReference type="EMBL" id="BFEA01000995">
    <property type="protein sequence ID" value="GBG92067.1"/>
    <property type="molecule type" value="Genomic_DNA"/>
</dbReference>
<dbReference type="PANTHER" id="PTHR12443:SF9">
    <property type="entry name" value="TRANSLOCATION PROTEIN SEC62"/>
    <property type="match status" value="1"/>
</dbReference>
<gene>
    <name evidence="13" type="ORF">CBR_g54322</name>
</gene>
<keyword evidence="8 12" id="KW-1133">Transmembrane helix</keyword>
<evidence type="ECO:0000256" key="11">
    <source>
        <dbReference type="SAM" id="MobiDB-lite"/>
    </source>
</evidence>
<accession>A0A388MBX3</accession>
<keyword evidence="6" id="KW-0256">Endoplasmic reticulum</keyword>
<keyword evidence="10 12" id="KW-0472">Membrane</keyword>
<dbReference type="Gramene" id="GBG92067">
    <property type="protein sequence ID" value="GBG92067"/>
    <property type="gene ID" value="CBR_g54322"/>
</dbReference>
<evidence type="ECO:0000256" key="6">
    <source>
        <dbReference type="ARBA" id="ARBA00022824"/>
    </source>
</evidence>
<feature type="transmembrane region" description="Helical" evidence="12">
    <location>
        <begin position="165"/>
        <end position="185"/>
    </location>
</feature>
<feature type="region of interest" description="Disordered" evidence="11">
    <location>
        <begin position="314"/>
        <end position="436"/>
    </location>
</feature>
<keyword evidence="7" id="KW-0653">Protein transport</keyword>
<evidence type="ECO:0000256" key="1">
    <source>
        <dbReference type="ARBA" id="ARBA00004477"/>
    </source>
</evidence>
<keyword evidence="5 12" id="KW-0812">Transmembrane</keyword>
<dbReference type="Pfam" id="PF03839">
    <property type="entry name" value="Sec62"/>
    <property type="match status" value="1"/>
</dbReference>
<organism evidence="13 14">
    <name type="scientific">Chara braunii</name>
    <name type="common">Braun's stonewort</name>
    <dbReference type="NCBI Taxonomy" id="69332"/>
    <lineage>
        <taxon>Eukaryota</taxon>
        <taxon>Viridiplantae</taxon>
        <taxon>Streptophyta</taxon>
        <taxon>Charophyceae</taxon>
        <taxon>Charales</taxon>
        <taxon>Characeae</taxon>
        <taxon>Chara</taxon>
    </lineage>
</organism>
<keyword evidence="9" id="KW-0811">Translocation</keyword>
<feature type="compositionally biased region" description="Basic and acidic residues" evidence="11">
    <location>
        <begin position="371"/>
        <end position="390"/>
    </location>
</feature>
<name>A0A388MBX3_CHABU</name>
<dbReference type="GO" id="GO:0005789">
    <property type="term" value="C:endoplasmic reticulum membrane"/>
    <property type="evidence" value="ECO:0007669"/>
    <property type="project" value="UniProtKB-SubCell"/>
</dbReference>
<dbReference type="PANTHER" id="PTHR12443">
    <property type="entry name" value="TRANSLOCATION PROTEIN SEC62"/>
    <property type="match status" value="1"/>
</dbReference>
<evidence type="ECO:0000313" key="13">
    <source>
        <dbReference type="EMBL" id="GBG92067.1"/>
    </source>
</evidence>
<evidence type="ECO:0000313" key="14">
    <source>
        <dbReference type="Proteomes" id="UP000265515"/>
    </source>
</evidence>
<dbReference type="AlphaFoldDB" id="A0A388MBX3"/>
<dbReference type="InterPro" id="IPR004728">
    <property type="entry name" value="Sec62"/>
</dbReference>
<feature type="compositionally biased region" description="Basic and acidic residues" evidence="11">
    <location>
        <begin position="423"/>
        <end position="436"/>
    </location>
</feature>